<keyword evidence="1 2" id="KW-0732">Signal</keyword>
<evidence type="ECO:0000259" key="3">
    <source>
        <dbReference type="Pfam" id="PF02563"/>
    </source>
</evidence>
<feature type="domain" description="Polysaccharide export protein N-terminal" evidence="3">
    <location>
        <begin position="41"/>
        <end position="114"/>
    </location>
</feature>
<keyword evidence="6" id="KW-1185">Reference proteome</keyword>
<evidence type="ECO:0000256" key="1">
    <source>
        <dbReference type="ARBA" id="ARBA00022729"/>
    </source>
</evidence>
<dbReference type="AlphaFoldDB" id="A0A6I6MR47"/>
<feature type="domain" description="Soluble ligand binding" evidence="4">
    <location>
        <begin position="119"/>
        <end position="165"/>
    </location>
</feature>
<accession>A0A6I6MR47</accession>
<dbReference type="InterPro" id="IPR049712">
    <property type="entry name" value="Poly_export"/>
</dbReference>
<dbReference type="Pfam" id="PF10531">
    <property type="entry name" value="SLBB"/>
    <property type="match status" value="1"/>
</dbReference>
<dbReference type="InterPro" id="IPR003715">
    <property type="entry name" value="Poly_export_N"/>
</dbReference>
<dbReference type="Gene3D" id="3.10.560.10">
    <property type="entry name" value="Outer membrane lipoprotein wza domain like"/>
    <property type="match status" value="1"/>
</dbReference>
<evidence type="ECO:0000313" key="6">
    <source>
        <dbReference type="Proteomes" id="UP000431269"/>
    </source>
</evidence>
<dbReference type="EMBL" id="CP047045">
    <property type="protein sequence ID" value="QGZ94072.1"/>
    <property type="molecule type" value="Genomic_DNA"/>
</dbReference>
<sequence>MTSPIWHNRRTLLRLFAFGAGVSVLGACGTTASAPAGSTISTDYRLGAGDQLRITVFNEPELTGQFVVGSSGSIAYPLVGSVNAAGRTVPEFTEALQAALSTYVRAPSVSVEVTNYRPFFILGEVQRPGTYPYSASLTVLNAVATAGGFTYRANRGRVYIRHANGTTENAFDITVATPVLPGDTVRIGERLF</sequence>
<feature type="signal peptide" evidence="2">
    <location>
        <begin position="1"/>
        <end position="26"/>
    </location>
</feature>
<dbReference type="RefSeq" id="WP_158765039.1">
    <property type="nucleotide sequence ID" value="NZ_CP047045.1"/>
</dbReference>
<dbReference type="PROSITE" id="PS51318">
    <property type="entry name" value="TAT"/>
    <property type="match status" value="1"/>
</dbReference>
<dbReference type="GO" id="GO:0015159">
    <property type="term" value="F:polysaccharide transmembrane transporter activity"/>
    <property type="evidence" value="ECO:0007669"/>
    <property type="project" value="InterPro"/>
</dbReference>
<evidence type="ECO:0000313" key="5">
    <source>
        <dbReference type="EMBL" id="QGZ94072.1"/>
    </source>
</evidence>
<dbReference type="InterPro" id="IPR006311">
    <property type="entry name" value="TAT_signal"/>
</dbReference>
<evidence type="ECO:0000256" key="2">
    <source>
        <dbReference type="SAM" id="SignalP"/>
    </source>
</evidence>
<dbReference type="KEGG" id="tsv:DSM104635_00888"/>
<dbReference type="PANTHER" id="PTHR33619:SF3">
    <property type="entry name" value="POLYSACCHARIDE EXPORT PROTEIN GFCE-RELATED"/>
    <property type="match status" value="1"/>
</dbReference>
<dbReference type="Proteomes" id="UP000431269">
    <property type="component" value="Chromosome"/>
</dbReference>
<feature type="chain" id="PRO_5026338034" evidence="2">
    <location>
        <begin position="27"/>
        <end position="192"/>
    </location>
</feature>
<dbReference type="InterPro" id="IPR019554">
    <property type="entry name" value="Soluble_ligand-bd"/>
</dbReference>
<gene>
    <name evidence="5" type="ORF">DSM104635_00888</name>
</gene>
<evidence type="ECO:0000259" key="4">
    <source>
        <dbReference type="Pfam" id="PF10531"/>
    </source>
</evidence>
<reference evidence="6" key="1">
    <citation type="submission" date="2019-12" db="EMBL/GenBank/DDBJ databases">
        <title>Complete genome of Terracaulis silvestris 0127_4.</title>
        <authorList>
            <person name="Vieira S."/>
            <person name="Riedel T."/>
            <person name="Sproer C."/>
            <person name="Pascual J."/>
            <person name="Boedeker C."/>
            <person name="Overmann J."/>
        </authorList>
    </citation>
    <scope>NUCLEOTIDE SEQUENCE [LARGE SCALE GENOMIC DNA]</scope>
    <source>
        <strain evidence="6">0127_4</strain>
    </source>
</reference>
<dbReference type="Pfam" id="PF02563">
    <property type="entry name" value="Poly_export"/>
    <property type="match status" value="1"/>
</dbReference>
<proteinExistence type="predicted"/>
<dbReference type="PANTHER" id="PTHR33619">
    <property type="entry name" value="POLYSACCHARIDE EXPORT PROTEIN GFCE-RELATED"/>
    <property type="match status" value="1"/>
</dbReference>
<organism evidence="5 6">
    <name type="scientific">Terricaulis silvestris</name>
    <dbReference type="NCBI Taxonomy" id="2686094"/>
    <lineage>
        <taxon>Bacteria</taxon>
        <taxon>Pseudomonadati</taxon>
        <taxon>Pseudomonadota</taxon>
        <taxon>Alphaproteobacteria</taxon>
        <taxon>Caulobacterales</taxon>
        <taxon>Caulobacteraceae</taxon>
        <taxon>Terricaulis</taxon>
    </lineage>
</organism>
<name>A0A6I6MR47_9CAUL</name>
<protein>
    <submittedName>
        <fullName evidence="5">Polysaccharide export protein Wza</fullName>
    </submittedName>
</protein>
<dbReference type="Gene3D" id="3.30.1950.10">
    <property type="entry name" value="wza like domain"/>
    <property type="match status" value="1"/>
</dbReference>